<comment type="caution">
    <text evidence="3">The sequence shown here is derived from an EMBL/GenBank/DDBJ whole genome shotgun (WGS) entry which is preliminary data.</text>
</comment>
<dbReference type="InterPro" id="IPR029058">
    <property type="entry name" value="AB_hydrolase_fold"/>
</dbReference>
<accession>A0A1F5G2W1</accession>
<reference evidence="3 4" key="1">
    <citation type="journal article" date="2016" name="Nat. Commun.">
        <title>Thousands of microbial genomes shed light on interconnected biogeochemical processes in an aquifer system.</title>
        <authorList>
            <person name="Anantharaman K."/>
            <person name="Brown C.T."/>
            <person name="Hug L.A."/>
            <person name="Sharon I."/>
            <person name="Castelle C.J."/>
            <person name="Probst A.J."/>
            <person name="Thomas B.C."/>
            <person name="Singh A."/>
            <person name="Wilkins M.J."/>
            <person name="Karaoz U."/>
            <person name="Brodie E.L."/>
            <person name="Williams K.H."/>
            <person name="Hubbard S.S."/>
            <person name="Banfield J.F."/>
        </authorList>
    </citation>
    <scope>NUCLEOTIDE SEQUENCE [LARGE SCALE GENOMIC DNA]</scope>
</reference>
<evidence type="ECO:0000313" key="3">
    <source>
        <dbReference type="EMBL" id="OGD86134.1"/>
    </source>
</evidence>
<dbReference type="GO" id="GO:0052689">
    <property type="term" value="F:carboxylic ester hydrolase activity"/>
    <property type="evidence" value="ECO:0007669"/>
    <property type="project" value="UniProtKB-ARBA"/>
</dbReference>
<dbReference type="GO" id="GO:0006508">
    <property type="term" value="P:proteolysis"/>
    <property type="evidence" value="ECO:0007669"/>
    <property type="project" value="InterPro"/>
</dbReference>
<name>A0A1F5G2W1_9BACT</name>
<dbReference type="InterPro" id="IPR050261">
    <property type="entry name" value="FrsA_esterase"/>
</dbReference>
<dbReference type="Gene3D" id="3.40.50.1820">
    <property type="entry name" value="alpha/beta hydrolase"/>
    <property type="match status" value="1"/>
</dbReference>
<sequence>MKILLFFVVIVAVAGLFFRLGQKSNFKFQIPTTKNLAKPAEKPLDKYTYENLAKTKFLPSKITFGESLGENQNFKSHLFFFEVEGKKISGLANVPNTPGTYPVVILFRGYVDRENYQTGVGSQRVGEFFAQNDFITLAPDFLGYGQSDDPSASPIEERFQTYITALTLLESTTNLNETLAANNLAARAKTQKIAIWGHSNGGQIALTVLETTGKNFPTVLWAPVSKPFPYSTLYYTDDFDDHGKKLRKVVADFEKDYDAQLYSLTNYLQKINAPIQLHQGEADESVPLRWSNQLFDELGKLEKEVTYFKYSGADHNLSGSWKLAASRSLEFFNSKLQNQ</sequence>
<protein>
    <recommendedName>
        <fullName evidence="2">Peptidase S9 prolyl oligopeptidase catalytic domain-containing protein</fullName>
    </recommendedName>
</protein>
<dbReference type="PANTHER" id="PTHR22946:SF9">
    <property type="entry name" value="POLYKETIDE TRANSFERASE AF380"/>
    <property type="match status" value="1"/>
</dbReference>
<evidence type="ECO:0000256" key="1">
    <source>
        <dbReference type="ARBA" id="ARBA00022801"/>
    </source>
</evidence>
<dbReference type="Pfam" id="PF00326">
    <property type="entry name" value="Peptidase_S9"/>
    <property type="match status" value="1"/>
</dbReference>
<dbReference type="EMBL" id="MFBA01000002">
    <property type="protein sequence ID" value="OGD86134.1"/>
    <property type="molecule type" value="Genomic_DNA"/>
</dbReference>
<dbReference type="GO" id="GO:0008236">
    <property type="term" value="F:serine-type peptidase activity"/>
    <property type="evidence" value="ECO:0007669"/>
    <property type="project" value="InterPro"/>
</dbReference>
<dbReference type="PANTHER" id="PTHR22946">
    <property type="entry name" value="DIENELACTONE HYDROLASE DOMAIN-CONTAINING PROTEIN-RELATED"/>
    <property type="match status" value="1"/>
</dbReference>
<dbReference type="InterPro" id="IPR001375">
    <property type="entry name" value="Peptidase_S9_cat"/>
</dbReference>
<dbReference type="AlphaFoldDB" id="A0A1F5G2W1"/>
<dbReference type="Proteomes" id="UP000177069">
    <property type="component" value="Unassembled WGS sequence"/>
</dbReference>
<proteinExistence type="predicted"/>
<evidence type="ECO:0000313" key="4">
    <source>
        <dbReference type="Proteomes" id="UP000177069"/>
    </source>
</evidence>
<organism evidence="3 4">
    <name type="scientific">Candidatus Curtissbacteria bacterium RIFCSPHIGHO2_01_FULL_41_13</name>
    <dbReference type="NCBI Taxonomy" id="1797745"/>
    <lineage>
        <taxon>Bacteria</taxon>
        <taxon>Candidatus Curtissiibacteriota</taxon>
    </lineage>
</organism>
<feature type="domain" description="Peptidase S9 prolyl oligopeptidase catalytic" evidence="2">
    <location>
        <begin position="188"/>
        <end position="337"/>
    </location>
</feature>
<dbReference type="SUPFAM" id="SSF53474">
    <property type="entry name" value="alpha/beta-Hydrolases"/>
    <property type="match status" value="1"/>
</dbReference>
<gene>
    <name evidence="3" type="ORF">A2696_00735</name>
</gene>
<keyword evidence="1" id="KW-0378">Hydrolase</keyword>
<evidence type="ECO:0000259" key="2">
    <source>
        <dbReference type="Pfam" id="PF00326"/>
    </source>
</evidence>